<dbReference type="Pfam" id="PF20150">
    <property type="entry name" value="2EXR"/>
    <property type="match status" value="1"/>
</dbReference>
<sequence length="367" mass="43699">MNQPLFDDEYFNWHELSSLFITPTSTVEEYAQYPTRGISRIPDRSRYVFVKQKPAPLRIGWRNEVKNDQSVVKFKSKDNVQEKQILLEDRLIYCPKTWQISEIKFYHDLPKNAIQIAWPKDSCAIVTVLDSFTLFPKLPIELRYMIWDCALRCDPRDVKLTVDRRYRKPTRSDPNHLRLSLIVYQESMENFYWGPNKQPVAHILPINAEFFDGVAYGCQLLRQDEYARTSGRYTLATLKLNHRTMVRDLALELRKEIRDVQRTKSLYYREVERNPNFWKKVDVNLAYVTWVMSIFDIGEQMEKVIVAPPKNLQTSMPDSYFWAQRPIEVAYNRPEMKFSFFLVFCHPDGSLLNRYEGVKEMFEEQQD</sequence>
<gene>
    <name evidence="2" type="ORF">BOTNAR_1571g00010</name>
</gene>
<accession>A0A4Z1H4E7</accession>
<dbReference type="Proteomes" id="UP000297452">
    <property type="component" value="Unassembled WGS sequence"/>
</dbReference>
<evidence type="ECO:0000313" key="2">
    <source>
        <dbReference type="EMBL" id="TGO43645.1"/>
    </source>
</evidence>
<reference evidence="2 3" key="1">
    <citation type="submission" date="2017-12" db="EMBL/GenBank/DDBJ databases">
        <title>Comparative genomics of Botrytis spp.</title>
        <authorList>
            <person name="Valero-Jimenez C.A."/>
            <person name="Tapia P."/>
            <person name="Veloso J."/>
            <person name="Silva-Moreno E."/>
            <person name="Staats M."/>
            <person name="Valdes J.H."/>
            <person name="Van Kan J.A.L."/>
        </authorList>
    </citation>
    <scope>NUCLEOTIDE SEQUENCE [LARGE SCALE GENOMIC DNA]</scope>
    <source>
        <strain evidence="2 3">MUCL2120</strain>
    </source>
</reference>
<evidence type="ECO:0000313" key="3">
    <source>
        <dbReference type="Proteomes" id="UP000297452"/>
    </source>
</evidence>
<proteinExistence type="predicted"/>
<dbReference type="InterPro" id="IPR045518">
    <property type="entry name" value="2EXR"/>
</dbReference>
<dbReference type="OrthoDB" id="3561261at2759"/>
<feature type="domain" description="2EXR" evidence="1">
    <location>
        <begin position="132"/>
        <end position="178"/>
    </location>
</feature>
<comment type="caution">
    <text evidence="2">The sequence shown here is derived from an EMBL/GenBank/DDBJ whole genome shotgun (WGS) entry which is preliminary data.</text>
</comment>
<keyword evidence="3" id="KW-1185">Reference proteome</keyword>
<dbReference type="AlphaFoldDB" id="A0A4Z1H4E7"/>
<name>A0A4Z1H4E7_9HELO</name>
<organism evidence="2 3">
    <name type="scientific">Botryotinia narcissicola</name>
    <dbReference type="NCBI Taxonomy" id="278944"/>
    <lineage>
        <taxon>Eukaryota</taxon>
        <taxon>Fungi</taxon>
        <taxon>Dikarya</taxon>
        <taxon>Ascomycota</taxon>
        <taxon>Pezizomycotina</taxon>
        <taxon>Leotiomycetes</taxon>
        <taxon>Helotiales</taxon>
        <taxon>Sclerotiniaceae</taxon>
        <taxon>Botryotinia</taxon>
    </lineage>
</organism>
<evidence type="ECO:0000259" key="1">
    <source>
        <dbReference type="Pfam" id="PF20150"/>
    </source>
</evidence>
<dbReference type="EMBL" id="PQXJ01001565">
    <property type="protein sequence ID" value="TGO43645.1"/>
    <property type="molecule type" value="Genomic_DNA"/>
</dbReference>
<protein>
    <recommendedName>
        <fullName evidence="1">2EXR domain-containing protein</fullName>
    </recommendedName>
</protein>